<dbReference type="SUPFAM" id="SSF56784">
    <property type="entry name" value="HAD-like"/>
    <property type="match status" value="1"/>
</dbReference>
<dbReference type="Proteomes" id="UP000661507">
    <property type="component" value="Unassembled WGS sequence"/>
</dbReference>
<accession>A0A917NKE4</accession>
<reference evidence="2" key="2">
    <citation type="submission" date="2020-09" db="EMBL/GenBank/DDBJ databases">
        <authorList>
            <person name="Sun Q."/>
            <person name="Zhou Y."/>
        </authorList>
    </citation>
    <scope>NUCLEOTIDE SEQUENCE</scope>
    <source>
        <strain evidence="2">CGMCC 1.3617</strain>
    </source>
</reference>
<comment type="caution">
    <text evidence="2">The sequence shown here is derived from an EMBL/GenBank/DDBJ whole genome shotgun (WGS) entry which is preliminary data.</text>
</comment>
<dbReference type="RefSeq" id="WP_188966073.1">
    <property type="nucleotide sequence ID" value="NZ_BMKW01000002.1"/>
</dbReference>
<evidence type="ECO:0000256" key="1">
    <source>
        <dbReference type="SAM" id="SignalP"/>
    </source>
</evidence>
<sequence length="337" mass="37486">MSQLPPTRFGRRRAGAVLVGLALAPTVLQAQTADPLPSWRAGPRKQALLDFVAAVTREGGPDFVPPSERIATFDNDGTLWVEQPAYTQLIFVLDRIRALAPQNPDWQQDPVFRAAIAGDMRGAAAGGTEGLLKLVGAAQSGQTPDAFQQIAAEWLEGSRDRRWNRRYDELVYHPMLEVLAFLRANGFLIFIVSGGGVEFIRAFAERVYGVPPHQVVGSTQAIRPGEQDGRIVLTREPRVDFVDDGPGKPVGIARYIGRRPIAAFGNSDGDYQMLRYTTEAPGRRFALIVHHDDAEREYAYDRESHIGRLDRAMDEAPRRGWQLVSMKNDWAKVFPWA</sequence>
<reference evidence="2" key="1">
    <citation type="journal article" date="2014" name="Int. J. Syst. Evol. Microbiol.">
        <title>Complete genome sequence of Corynebacterium casei LMG S-19264T (=DSM 44701T), isolated from a smear-ripened cheese.</title>
        <authorList>
            <consortium name="US DOE Joint Genome Institute (JGI-PGF)"/>
            <person name="Walter F."/>
            <person name="Albersmeier A."/>
            <person name="Kalinowski J."/>
            <person name="Ruckert C."/>
        </authorList>
    </citation>
    <scope>NUCLEOTIDE SEQUENCE</scope>
    <source>
        <strain evidence="2">CGMCC 1.3617</strain>
    </source>
</reference>
<evidence type="ECO:0000313" key="2">
    <source>
        <dbReference type="EMBL" id="GGJ07405.1"/>
    </source>
</evidence>
<feature type="signal peptide" evidence="1">
    <location>
        <begin position="1"/>
        <end position="30"/>
    </location>
</feature>
<name>A0A917NKE4_9PROT</name>
<gene>
    <name evidence="2" type="ORF">GCM10011320_12960</name>
</gene>
<feature type="chain" id="PRO_5037288100" evidence="1">
    <location>
        <begin position="31"/>
        <end position="337"/>
    </location>
</feature>
<dbReference type="AlphaFoldDB" id="A0A917NKE4"/>
<dbReference type="CDD" id="cd01427">
    <property type="entry name" value="HAD_like"/>
    <property type="match status" value="1"/>
</dbReference>
<protein>
    <submittedName>
        <fullName evidence="2">Haloacid dehalogenase</fullName>
    </submittedName>
</protein>
<keyword evidence="3" id="KW-1185">Reference proteome</keyword>
<proteinExistence type="predicted"/>
<evidence type="ECO:0000313" key="3">
    <source>
        <dbReference type="Proteomes" id="UP000661507"/>
    </source>
</evidence>
<dbReference type="EMBL" id="BMKW01000002">
    <property type="protein sequence ID" value="GGJ07405.1"/>
    <property type="molecule type" value="Genomic_DNA"/>
</dbReference>
<dbReference type="Gene3D" id="3.40.50.1000">
    <property type="entry name" value="HAD superfamily/HAD-like"/>
    <property type="match status" value="1"/>
</dbReference>
<dbReference type="InterPro" id="IPR023214">
    <property type="entry name" value="HAD_sf"/>
</dbReference>
<dbReference type="Pfam" id="PF12710">
    <property type="entry name" value="HAD"/>
    <property type="match status" value="1"/>
</dbReference>
<dbReference type="InterPro" id="IPR036412">
    <property type="entry name" value="HAD-like_sf"/>
</dbReference>
<organism evidence="2 3">
    <name type="scientific">Neoroseomonas lacus</name>
    <dbReference type="NCBI Taxonomy" id="287609"/>
    <lineage>
        <taxon>Bacteria</taxon>
        <taxon>Pseudomonadati</taxon>
        <taxon>Pseudomonadota</taxon>
        <taxon>Alphaproteobacteria</taxon>
        <taxon>Acetobacterales</taxon>
        <taxon>Acetobacteraceae</taxon>
        <taxon>Neoroseomonas</taxon>
    </lineage>
</organism>
<keyword evidence="1" id="KW-0732">Signal</keyword>